<dbReference type="InterPro" id="IPR023168">
    <property type="entry name" value="GatB_Yqey_C_2"/>
</dbReference>
<dbReference type="InterPro" id="IPR042184">
    <property type="entry name" value="YqeY/Aim41_N"/>
</dbReference>
<dbReference type="Proteomes" id="UP000007564">
    <property type="component" value="Chromosome"/>
</dbReference>
<dbReference type="EMBL" id="HE965806">
    <property type="protein sequence ID" value="CCJ52812.1"/>
    <property type="molecule type" value="Genomic_DNA"/>
</dbReference>
<dbReference type="Pfam" id="PF09424">
    <property type="entry name" value="YqeY"/>
    <property type="match status" value="1"/>
</dbReference>
<dbReference type="SUPFAM" id="SSF89095">
    <property type="entry name" value="GatB/YqeY motif"/>
    <property type="match status" value="1"/>
</dbReference>
<dbReference type="PANTHER" id="PTHR28055">
    <property type="entry name" value="ALTERED INHERITANCE OF MITOCHONDRIA PROTEIN 41, MITOCHONDRIAL"/>
    <property type="match status" value="1"/>
</dbReference>
<dbReference type="OrthoDB" id="9788127at2"/>
<dbReference type="AlphaFoldDB" id="A0A0C6P2F9"/>
<name>A0A0C6P2F9_BORBO</name>
<proteinExistence type="predicted"/>
<evidence type="ECO:0000313" key="1">
    <source>
        <dbReference type="EMBL" id="CCJ52812.1"/>
    </source>
</evidence>
<dbReference type="PANTHER" id="PTHR28055:SF1">
    <property type="entry name" value="ALTERED INHERITANCE OF MITOCHONDRIA PROTEIN 41, MITOCHONDRIAL"/>
    <property type="match status" value="1"/>
</dbReference>
<dbReference type="KEGG" id="bbh:BN112_0894"/>
<organism evidence="1 2">
    <name type="scientific">Bordetella bronchiseptica 253</name>
    <dbReference type="NCBI Taxonomy" id="568707"/>
    <lineage>
        <taxon>Bacteria</taxon>
        <taxon>Pseudomonadati</taxon>
        <taxon>Pseudomonadota</taxon>
        <taxon>Betaproteobacteria</taxon>
        <taxon>Burkholderiales</taxon>
        <taxon>Alcaligenaceae</taxon>
        <taxon>Bordetella</taxon>
    </lineage>
</organism>
<protein>
    <recommendedName>
        <fullName evidence="3">GatB/YqeY domain-containing protein</fullName>
    </recommendedName>
</protein>
<accession>A0A0C6P2F9</accession>
<dbReference type="GeneID" id="69601626"/>
<evidence type="ECO:0000313" key="2">
    <source>
        <dbReference type="Proteomes" id="UP000007564"/>
    </source>
</evidence>
<dbReference type="InterPro" id="IPR003789">
    <property type="entry name" value="Asn/Gln_tRNA_amidoTrase-B-like"/>
</dbReference>
<reference evidence="1 2" key="1">
    <citation type="journal article" date="2012" name="BMC Genomics">
        <title>Comparative genomics of the classical Bordetella subspecies: the evolution and exchange of virulence-associated diversity amongst closely related pathogens.</title>
        <authorList>
            <person name="Park J."/>
            <person name="Zhang Y."/>
            <person name="Buboltz A.M."/>
            <person name="Zhang X."/>
            <person name="Schuster S.C."/>
            <person name="Ahuja U."/>
            <person name="Liu M."/>
            <person name="Miller J.F."/>
            <person name="Sebaihia M."/>
            <person name="Bentley S.D."/>
            <person name="Parkhill J."/>
            <person name="Harvill E.T."/>
        </authorList>
    </citation>
    <scope>NUCLEOTIDE SEQUENCE [LARGE SCALE GENOMIC DNA]</scope>
    <source>
        <strain evidence="1 2">253</strain>
    </source>
</reference>
<dbReference type="InterPro" id="IPR019004">
    <property type="entry name" value="YqeY/Aim41"/>
</dbReference>
<evidence type="ECO:0008006" key="3">
    <source>
        <dbReference type="Google" id="ProtNLM"/>
    </source>
</evidence>
<dbReference type="Gene3D" id="1.10.10.410">
    <property type="match status" value="1"/>
</dbReference>
<gene>
    <name evidence="1" type="ORF">BN112_0894</name>
</gene>
<dbReference type="GO" id="GO:0016884">
    <property type="term" value="F:carbon-nitrogen ligase activity, with glutamine as amido-N-donor"/>
    <property type="evidence" value="ECO:0007669"/>
    <property type="project" value="InterPro"/>
</dbReference>
<dbReference type="HOGENOM" id="CLU_079430_2_2_4"/>
<dbReference type="Gene3D" id="1.10.1510.10">
    <property type="entry name" value="Uncharacterised protein YqeY/AIM41 PF09424, N-terminal domain"/>
    <property type="match status" value="1"/>
</dbReference>
<sequence length="154" mass="16616">MSHDTLKARLSDSVKDAMRAKATDRLATLRFLLAAIKQREVDERRELSDAEITAVIEKQVKQRRESIAAFEQAGRTETAEHEKAELAVLQEFLPQAAAPEEVAAAVDAALAEVSAQGVTGAPAMGKVMAILKQKLAGRADMAALSQQVKARLLP</sequence>
<dbReference type="RefSeq" id="WP_003810867.1">
    <property type="nucleotide sequence ID" value="NC_019382.1"/>
</dbReference>